<proteinExistence type="inferred from homology"/>
<evidence type="ECO:0000313" key="6">
    <source>
        <dbReference type="EMBL" id="VDY36751.1"/>
    </source>
</evidence>
<name>A0A447JAI0_SALET</name>
<keyword evidence="3" id="KW-0732">Signal</keyword>
<dbReference type="EMBL" id="LR133909">
    <property type="protein sequence ID" value="VDY36751.1"/>
    <property type="molecule type" value="Genomic_DNA"/>
</dbReference>
<dbReference type="Gene3D" id="2.60.40.1090">
    <property type="entry name" value="Fimbrial-type adhesion domain"/>
    <property type="match status" value="2"/>
</dbReference>
<evidence type="ECO:0000256" key="4">
    <source>
        <dbReference type="ARBA" id="ARBA00023263"/>
    </source>
</evidence>
<keyword evidence="4" id="KW-0281">Fimbrium</keyword>
<dbReference type="GO" id="GO:0009289">
    <property type="term" value="C:pilus"/>
    <property type="evidence" value="ECO:0007669"/>
    <property type="project" value="UniProtKB-SubCell"/>
</dbReference>
<dbReference type="GO" id="GO:0043709">
    <property type="term" value="P:cell adhesion involved in single-species biofilm formation"/>
    <property type="evidence" value="ECO:0007669"/>
    <property type="project" value="TreeGrafter"/>
</dbReference>
<evidence type="ECO:0000259" key="5">
    <source>
        <dbReference type="Pfam" id="PF00419"/>
    </source>
</evidence>
<evidence type="ECO:0000313" key="7">
    <source>
        <dbReference type="Proteomes" id="UP000281393"/>
    </source>
</evidence>
<comment type="similarity">
    <text evidence="2">Belongs to the fimbrial protein family.</text>
</comment>
<gene>
    <name evidence="6" type="primary">fimA_1</name>
    <name evidence="6" type="ORF">NCTC7102_00263</name>
</gene>
<evidence type="ECO:0000256" key="1">
    <source>
        <dbReference type="ARBA" id="ARBA00004561"/>
    </source>
</evidence>
<organism evidence="6 7">
    <name type="scientific">Salmonella enterica subsp. enterica serovar Daytona</name>
    <dbReference type="NCBI Taxonomy" id="1962639"/>
    <lineage>
        <taxon>Bacteria</taxon>
        <taxon>Pseudomonadati</taxon>
        <taxon>Pseudomonadota</taxon>
        <taxon>Gammaproteobacteria</taxon>
        <taxon>Enterobacterales</taxon>
        <taxon>Enterobacteriaceae</taxon>
        <taxon>Salmonella</taxon>
    </lineage>
</organism>
<protein>
    <submittedName>
        <fullName evidence="6">Long polar fimbrial protein LpfD</fullName>
    </submittedName>
</protein>
<dbReference type="AlphaFoldDB" id="A0A447JAI0"/>
<dbReference type="NCBIfam" id="NF011752">
    <property type="entry name" value="PRK15205.1"/>
    <property type="match status" value="1"/>
</dbReference>
<dbReference type="InterPro" id="IPR000259">
    <property type="entry name" value="Adhesion_dom_fimbrial"/>
</dbReference>
<evidence type="ECO:0000256" key="2">
    <source>
        <dbReference type="ARBA" id="ARBA00006671"/>
    </source>
</evidence>
<dbReference type="InterPro" id="IPR036937">
    <property type="entry name" value="Adhesion_dom_fimbrial_sf"/>
</dbReference>
<comment type="subcellular location">
    <subcellularLocation>
        <location evidence="1">Fimbrium</location>
    </subcellularLocation>
</comment>
<feature type="domain" description="Fimbrial-type adhesion" evidence="5">
    <location>
        <begin position="301"/>
        <end position="444"/>
    </location>
</feature>
<accession>A0A447JAI0</accession>
<dbReference type="Proteomes" id="UP000281393">
    <property type="component" value="Chromosome"/>
</dbReference>
<dbReference type="InterPro" id="IPR050263">
    <property type="entry name" value="Bact_Fimbrial_Adh_Pro"/>
</dbReference>
<dbReference type="NCBIfam" id="NF011753">
    <property type="entry name" value="PRK15206.1"/>
    <property type="match status" value="1"/>
</dbReference>
<dbReference type="PANTHER" id="PTHR33420:SF12">
    <property type="entry name" value="FIMBRIN-LIKE PROTEIN FIMI-RELATED"/>
    <property type="match status" value="1"/>
</dbReference>
<dbReference type="PANTHER" id="PTHR33420">
    <property type="entry name" value="FIMBRIAL SUBUNIT ELFA-RELATED"/>
    <property type="match status" value="1"/>
</dbReference>
<evidence type="ECO:0000256" key="3">
    <source>
        <dbReference type="ARBA" id="ARBA00022729"/>
    </source>
</evidence>
<dbReference type="SUPFAM" id="SSF49401">
    <property type="entry name" value="Bacterial adhesins"/>
    <property type="match status" value="2"/>
</dbReference>
<dbReference type="Pfam" id="PF00419">
    <property type="entry name" value="Fimbrial"/>
    <property type="match status" value="2"/>
</dbReference>
<reference evidence="6 7" key="1">
    <citation type="submission" date="2018-12" db="EMBL/GenBank/DDBJ databases">
        <authorList>
            <consortium name="Pathogen Informatics"/>
        </authorList>
    </citation>
    <scope>NUCLEOTIDE SEQUENCE [LARGE SCALE GENOMIC DNA]</scope>
    <source>
        <strain evidence="6 7">NCTC7102</strain>
    </source>
</reference>
<sequence length="445" mass="47137">MVPLAFVTNIESRSYYQINNNIAIASDVLISGGRGEYVNTPFENVGNLTNNRSQCSQNASSKDAIWTSGGKGHLSLYILHPFVGESIIPSTKIMDLFVTKKPSVYGSIPASSVYISGSITVPQGCELSSGSTLEIPFGEFKATDFKDRKGQVAKNATKFTKELQFKCTNISDGVKIFLRIEGMPNANDSNAIDMGNPDIGAIIEGANGKILVPNDASVNQELSVSGLVDDTHRTASTTISAYPISTTGKLPAAGDFEGIATMRIDVGVSRMKNLHALMPACLLLTASAMAAPSNIGSAGDIHFTITIKAATCELENDSIDVNMETVVLQRPVKVGKELNQKNFSIGLKDCAYATKASVTMDGSPDPTDPSLFALDSGGATGVALKIKTSGGEQQYPSSTDSTPVEHTVWFDGTNKLNYIASYVPVKPDATVGTANATVNFSVTYE</sequence>
<feature type="domain" description="Fimbrial-type adhesion" evidence="5">
    <location>
        <begin position="114"/>
        <end position="266"/>
    </location>
</feature>
<dbReference type="InterPro" id="IPR008966">
    <property type="entry name" value="Adhesion_dom_sf"/>
</dbReference>